<dbReference type="Gene3D" id="2.60.40.420">
    <property type="entry name" value="Cupredoxins - blue copper proteins"/>
    <property type="match status" value="3"/>
</dbReference>
<comment type="cofactor">
    <cofactor evidence="13">
        <name>Cu cation</name>
        <dbReference type="ChEBI" id="CHEBI:23378"/>
    </cofactor>
    <text evidence="13">Binds 4 Cu cations per monomer.</text>
</comment>
<keyword evidence="11" id="KW-0325">Glycoprotein</keyword>
<dbReference type="Pfam" id="PF00394">
    <property type="entry name" value="Cu-oxidase"/>
    <property type="match status" value="1"/>
</dbReference>
<evidence type="ECO:0000256" key="5">
    <source>
        <dbReference type="ARBA" id="ARBA00022523"/>
    </source>
</evidence>
<evidence type="ECO:0000256" key="6">
    <source>
        <dbReference type="ARBA" id="ARBA00022525"/>
    </source>
</evidence>
<gene>
    <name evidence="18" type="primary">LOC115742034</name>
</gene>
<dbReference type="SUPFAM" id="SSF49503">
    <property type="entry name" value="Cupredoxins"/>
    <property type="match status" value="3"/>
</dbReference>
<dbReference type="InterPro" id="IPR017761">
    <property type="entry name" value="Laccase"/>
</dbReference>
<evidence type="ECO:0000256" key="4">
    <source>
        <dbReference type="ARBA" id="ARBA00012297"/>
    </source>
</evidence>
<dbReference type="GO" id="GO:0005507">
    <property type="term" value="F:copper ion binding"/>
    <property type="evidence" value="ECO:0007669"/>
    <property type="project" value="InterPro"/>
</dbReference>
<dbReference type="GO" id="GO:0048046">
    <property type="term" value="C:apoplast"/>
    <property type="evidence" value="ECO:0007669"/>
    <property type="project" value="UniProtKB-SubCell"/>
</dbReference>
<evidence type="ECO:0000259" key="15">
    <source>
        <dbReference type="Pfam" id="PF07731"/>
    </source>
</evidence>
<dbReference type="GeneID" id="115742034"/>
<keyword evidence="17" id="KW-1185">Reference proteome</keyword>
<evidence type="ECO:0000256" key="13">
    <source>
        <dbReference type="RuleBase" id="RU361119"/>
    </source>
</evidence>
<dbReference type="InterPro" id="IPR011706">
    <property type="entry name" value="Cu-oxidase_C"/>
</dbReference>
<dbReference type="InterPro" id="IPR034288">
    <property type="entry name" value="CuRO_1_LCC"/>
</dbReference>
<dbReference type="GO" id="GO:0046274">
    <property type="term" value="P:lignin catabolic process"/>
    <property type="evidence" value="ECO:0007669"/>
    <property type="project" value="UniProtKB-KW"/>
</dbReference>
<keyword evidence="12 13" id="KW-0439">Lignin degradation</keyword>
<dbReference type="CDD" id="cd13875">
    <property type="entry name" value="CuRO_2_LCC_plant"/>
    <property type="match status" value="1"/>
</dbReference>
<dbReference type="Proteomes" id="UP000827889">
    <property type="component" value="Chromosome 10"/>
</dbReference>
<dbReference type="InterPro" id="IPR002355">
    <property type="entry name" value="Cu_oxidase_Cu_BS"/>
</dbReference>
<name>A0A8B8PAW6_9MYRT</name>
<evidence type="ECO:0000256" key="8">
    <source>
        <dbReference type="ARBA" id="ARBA00022737"/>
    </source>
</evidence>
<comment type="function">
    <text evidence="13">Lignin degradation and detoxification of lignin-derived products.</text>
</comment>
<reference evidence="18" key="1">
    <citation type="submission" date="2025-08" db="UniProtKB">
        <authorList>
            <consortium name="RefSeq"/>
        </authorList>
    </citation>
    <scope>IDENTIFICATION</scope>
    <source>
        <tissue evidence="18">Leaf</tissue>
    </source>
</reference>
<dbReference type="InterPro" id="IPR011707">
    <property type="entry name" value="Cu-oxidase-like_N"/>
</dbReference>
<evidence type="ECO:0000313" key="17">
    <source>
        <dbReference type="Proteomes" id="UP000827889"/>
    </source>
</evidence>
<dbReference type="AlphaFoldDB" id="A0A8B8PAW6"/>
<dbReference type="CDD" id="cd13849">
    <property type="entry name" value="CuRO_1_LCC_plant"/>
    <property type="match status" value="1"/>
</dbReference>
<dbReference type="EC" id="1.10.3.2" evidence="4 13"/>
<keyword evidence="5 13" id="KW-0052">Apoplast</keyword>
<dbReference type="GO" id="GO:0052716">
    <property type="term" value="F:hydroquinone:oxygen oxidoreductase activity"/>
    <property type="evidence" value="ECO:0007669"/>
    <property type="project" value="UniProtKB-EC"/>
</dbReference>
<evidence type="ECO:0000256" key="12">
    <source>
        <dbReference type="ARBA" id="ARBA00023185"/>
    </source>
</evidence>
<accession>A0A8B8PAW6</accession>
<organism evidence="17 18">
    <name type="scientific">Rhodamnia argentea</name>
    <dbReference type="NCBI Taxonomy" id="178133"/>
    <lineage>
        <taxon>Eukaryota</taxon>
        <taxon>Viridiplantae</taxon>
        <taxon>Streptophyta</taxon>
        <taxon>Embryophyta</taxon>
        <taxon>Tracheophyta</taxon>
        <taxon>Spermatophyta</taxon>
        <taxon>Magnoliopsida</taxon>
        <taxon>eudicotyledons</taxon>
        <taxon>Gunneridae</taxon>
        <taxon>Pentapetalae</taxon>
        <taxon>rosids</taxon>
        <taxon>malvids</taxon>
        <taxon>Myrtales</taxon>
        <taxon>Myrtaceae</taxon>
        <taxon>Myrtoideae</taxon>
        <taxon>Myrteae</taxon>
        <taxon>Australasian group</taxon>
        <taxon>Rhodamnia</taxon>
    </lineage>
</organism>
<evidence type="ECO:0000256" key="7">
    <source>
        <dbReference type="ARBA" id="ARBA00022723"/>
    </source>
</evidence>
<dbReference type="PANTHER" id="PTHR11709">
    <property type="entry name" value="MULTI-COPPER OXIDASE"/>
    <property type="match status" value="1"/>
</dbReference>
<dbReference type="RefSeq" id="XP_030531970.2">
    <property type="nucleotide sequence ID" value="XM_030676110.2"/>
</dbReference>
<keyword evidence="6 13" id="KW-0964">Secreted</keyword>
<evidence type="ECO:0000256" key="11">
    <source>
        <dbReference type="ARBA" id="ARBA00023180"/>
    </source>
</evidence>
<keyword evidence="8 13" id="KW-0677">Repeat</keyword>
<dbReference type="PROSITE" id="PS00080">
    <property type="entry name" value="MULTICOPPER_OXIDASE2"/>
    <property type="match status" value="1"/>
</dbReference>
<comment type="subcellular location">
    <subcellularLocation>
        <location evidence="2 13">Secreted</location>
        <location evidence="2 13">Extracellular space</location>
        <location evidence="2 13">Apoplast</location>
    </subcellularLocation>
</comment>
<dbReference type="NCBIfam" id="TIGR03389">
    <property type="entry name" value="laccase"/>
    <property type="match status" value="1"/>
</dbReference>
<evidence type="ECO:0000313" key="18">
    <source>
        <dbReference type="RefSeq" id="XP_030531970.2"/>
    </source>
</evidence>
<evidence type="ECO:0000259" key="16">
    <source>
        <dbReference type="Pfam" id="PF07732"/>
    </source>
</evidence>
<proteinExistence type="inferred from homology"/>
<dbReference type="CDD" id="cd13897">
    <property type="entry name" value="CuRO_3_LCC_plant"/>
    <property type="match status" value="1"/>
</dbReference>
<comment type="catalytic activity">
    <reaction evidence="1 13">
        <text>4 hydroquinone + O2 = 4 benzosemiquinone + 2 H2O</text>
        <dbReference type="Rhea" id="RHEA:11276"/>
        <dbReference type="ChEBI" id="CHEBI:15377"/>
        <dbReference type="ChEBI" id="CHEBI:15379"/>
        <dbReference type="ChEBI" id="CHEBI:17594"/>
        <dbReference type="ChEBI" id="CHEBI:17977"/>
        <dbReference type="EC" id="1.10.3.2"/>
    </reaction>
</comment>
<protein>
    <recommendedName>
        <fullName evidence="4 13">Laccase</fullName>
        <ecNumber evidence="4 13">1.10.3.2</ecNumber>
    </recommendedName>
    <alternativeName>
        <fullName evidence="13">Benzenediol:oxygen oxidoreductase</fullName>
    </alternativeName>
    <alternativeName>
        <fullName evidence="13">Diphenol oxidase</fullName>
    </alternativeName>
    <alternativeName>
        <fullName evidence="13">Urishiol oxidase</fullName>
    </alternativeName>
</protein>
<keyword evidence="7 13" id="KW-0479">Metal-binding</keyword>
<keyword evidence="13" id="KW-0732">Signal</keyword>
<dbReference type="PANTHER" id="PTHR11709:SF9">
    <property type="entry name" value="LACCASE-7"/>
    <property type="match status" value="1"/>
</dbReference>
<keyword evidence="9 13" id="KW-0560">Oxidoreductase</keyword>
<dbReference type="Pfam" id="PF07731">
    <property type="entry name" value="Cu-oxidase_2"/>
    <property type="match status" value="1"/>
</dbReference>
<dbReference type="Pfam" id="PF07732">
    <property type="entry name" value="Cu-oxidase_3"/>
    <property type="match status" value="1"/>
</dbReference>
<evidence type="ECO:0000256" key="1">
    <source>
        <dbReference type="ARBA" id="ARBA00000349"/>
    </source>
</evidence>
<feature type="domain" description="Plastocyanin-like" evidence="16">
    <location>
        <begin position="37"/>
        <end position="149"/>
    </location>
</feature>
<dbReference type="KEGG" id="rarg:115742034"/>
<dbReference type="InterPro" id="IPR034285">
    <property type="entry name" value="CuRO_2_LCC"/>
</dbReference>
<feature type="signal peptide" evidence="13">
    <location>
        <begin position="1"/>
        <end position="27"/>
    </location>
</feature>
<feature type="domain" description="Plastocyanin-like" evidence="14">
    <location>
        <begin position="161"/>
        <end position="311"/>
    </location>
</feature>
<keyword evidence="10 13" id="KW-0186">Copper</keyword>
<feature type="chain" id="PRO_5045004518" description="Laccase" evidence="13">
    <location>
        <begin position="28"/>
        <end position="572"/>
    </location>
</feature>
<feature type="domain" description="Plastocyanin-like" evidence="15">
    <location>
        <begin position="418"/>
        <end position="554"/>
    </location>
</feature>
<evidence type="ECO:0000256" key="10">
    <source>
        <dbReference type="ARBA" id="ARBA00023008"/>
    </source>
</evidence>
<dbReference type="InterPro" id="IPR045087">
    <property type="entry name" value="Cu-oxidase_fam"/>
</dbReference>
<evidence type="ECO:0000259" key="14">
    <source>
        <dbReference type="Pfam" id="PF00394"/>
    </source>
</evidence>
<dbReference type="InterPro" id="IPR008972">
    <property type="entry name" value="Cupredoxin"/>
</dbReference>
<sequence>MAPRRRQAVFLVVWAFALVATSSMTSAAIVQHTFDVGNLTVSKLCQERVITAVNGALPGPTILVTEGDTLVVHVLNNSPYNVTIHWHGIFQLLSSWADGPSYITQCPIRPGHSYTYKFTITKQEGTLRWHAHFSLLRATVYGALIILPKSGRYPFPTPHKEFPLILGEWWNRNVIDIENQAQAIGVPPINSDAYTINGRPGDLYPCSKKHTYKLKVVHGNTYMLRIINAALNNQLFFKIANHKFTVVAVDASYTTPYATDVVVLAPGHTVDVLLTTDQVPGAYYMAARPYNSAQNAPPPDNTTTTGILIYDKLPYTSPIMPLLPALNDTPTAAKFYFSLTSLVGSPNWMPVPTKLDEQMLVTIGLSLSPCPNAACQFLPNVPTLQISANMNNASFVFPKSLSLLQAHFFNVKGIYTTDFPDQPPLKFNYTDPANSQNNALVFAPKSTRVKQVKYNATVEIVLQDTTIIGAESHPMHLHGFNFHVVGQGFGNFDPAKDRKKFNLFNPVIRNTIAVPVGGWAAIRFQANNPGVWILHCHLDAHLPLGLATAFVVENGLTPSSTLPPPPPDLPQC</sequence>
<evidence type="ECO:0000256" key="3">
    <source>
        <dbReference type="ARBA" id="ARBA00010609"/>
    </source>
</evidence>
<evidence type="ECO:0000256" key="2">
    <source>
        <dbReference type="ARBA" id="ARBA00004271"/>
    </source>
</evidence>
<comment type="similarity">
    <text evidence="3 13">Belongs to the multicopper oxidase family.</text>
</comment>
<dbReference type="InterPro" id="IPR001117">
    <property type="entry name" value="Cu-oxidase_2nd"/>
</dbReference>
<dbReference type="InterPro" id="IPR034289">
    <property type="entry name" value="CuRO_3_LCC"/>
</dbReference>
<evidence type="ECO:0000256" key="9">
    <source>
        <dbReference type="ARBA" id="ARBA00023002"/>
    </source>
</evidence>